<evidence type="ECO:0000313" key="1">
    <source>
        <dbReference type="EMBL" id="TFL06093.1"/>
    </source>
</evidence>
<gene>
    <name evidence="1" type="ORF">BDV98DRAFT_588400</name>
</gene>
<keyword evidence="2" id="KW-1185">Reference proteome</keyword>
<dbReference type="SUPFAM" id="SSF52047">
    <property type="entry name" value="RNI-like"/>
    <property type="match status" value="1"/>
</dbReference>
<name>A0A5C3QVQ2_9AGAR</name>
<sequence length="389" mass="42437">MPEQPGLFARQDGPMKPLCRLQAMAEDICLESQELPKLVDLLPPCVELSTLQTPVDTCGSKHQRSVSFDLGEKIVLPALTTLELEISAWNGLTDMALFPSPILRELSLLGYTGTTDRLLEVLTQCTCLKKLALYSPSMPSEPAFDPSVQMLETYTLGELDTLHISYLTGVLTIVNRLSPKLQHLAITSKPLSDADTGNVSNMVSTSNCRLRSTRFTLPLYVSRTEGQSAAFSFLLSQLSDVEHLTAESTIGTGANDPRLAGYDLNHLVVRAMLPSRDSLLLSPRFSKLEIVDLKLDAALLVHVVEFRNDGASQKESQVGRIEQLKLAYTGALAAGSSACERERVIKSFASIAQAGLPGVGMTIRRESRTGLALKRRIVFTVYSANGQFP</sequence>
<evidence type="ECO:0000313" key="2">
    <source>
        <dbReference type="Proteomes" id="UP000305067"/>
    </source>
</evidence>
<dbReference type="EMBL" id="ML178815">
    <property type="protein sequence ID" value="TFL06093.1"/>
    <property type="molecule type" value="Genomic_DNA"/>
</dbReference>
<dbReference type="Proteomes" id="UP000305067">
    <property type="component" value="Unassembled WGS sequence"/>
</dbReference>
<organism evidence="1 2">
    <name type="scientific">Pterulicium gracile</name>
    <dbReference type="NCBI Taxonomy" id="1884261"/>
    <lineage>
        <taxon>Eukaryota</taxon>
        <taxon>Fungi</taxon>
        <taxon>Dikarya</taxon>
        <taxon>Basidiomycota</taxon>
        <taxon>Agaricomycotina</taxon>
        <taxon>Agaricomycetes</taxon>
        <taxon>Agaricomycetidae</taxon>
        <taxon>Agaricales</taxon>
        <taxon>Pleurotineae</taxon>
        <taxon>Pterulaceae</taxon>
        <taxon>Pterulicium</taxon>
    </lineage>
</organism>
<reference evidence="1 2" key="1">
    <citation type="journal article" date="2019" name="Nat. Ecol. Evol.">
        <title>Megaphylogeny resolves global patterns of mushroom evolution.</title>
        <authorList>
            <person name="Varga T."/>
            <person name="Krizsan K."/>
            <person name="Foldi C."/>
            <person name="Dima B."/>
            <person name="Sanchez-Garcia M."/>
            <person name="Sanchez-Ramirez S."/>
            <person name="Szollosi G.J."/>
            <person name="Szarkandi J.G."/>
            <person name="Papp V."/>
            <person name="Albert L."/>
            <person name="Andreopoulos W."/>
            <person name="Angelini C."/>
            <person name="Antonin V."/>
            <person name="Barry K.W."/>
            <person name="Bougher N.L."/>
            <person name="Buchanan P."/>
            <person name="Buyck B."/>
            <person name="Bense V."/>
            <person name="Catcheside P."/>
            <person name="Chovatia M."/>
            <person name="Cooper J."/>
            <person name="Damon W."/>
            <person name="Desjardin D."/>
            <person name="Finy P."/>
            <person name="Geml J."/>
            <person name="Haridas S."/>
            <person name="Hughes K."/>
            <person name="Justo A."/>
            <person name="Karasinski D."/>
            <person name="Kautmanova I."/>
            <person name="Kiss B."/>
            <person name="Kocsube S."/>
            <person name="Kotiranta H."/>
            <person name="LaButti K.M."/>
            <person name="Lechner B.E."/>
            <person name="Liimatainen K."/>
            <person name="Lipzen A."/>
            <person name="Lukacs Z."/>
            <person name="Mihaltcheva S."/>
            <person name="Morgado L.N."/>
            <person name="Niskanen T."/>
            <person name="Noordeloos M.E."/>
            <person name="Ohm R.A."/>
            <person name="Ortiz-Santana B."/>
            <person name="Ovrebo C."/>
            <person name="Racz N."/>
            <person name="Riley R."/>
            <person name="Savchenko A."/>
            <person name="Shiryaev A."/>
            <person name="Soop K."/>
            <person name="Spirin V."/>
            <person name="Szebenyi C."/>
            <person name="Tomsovsky M."/>
            <person name="Tulloss R.E."/>
            <person name="Uehling J."/>
            <person name="Grigoriev I.V."/>
            <person name="Vagvolgyi C."/>
            <person name="Papp T."/>
            <person name="Martin F.M."/>
            <person name="Miettinen O."/>
            <person name="Hibbett D.S."/>
            <person name="Nagy L.G."/>
        </authorList>
    </citation>
    <scope>NUCLEOTIDE SEQUENCE [LARGE SCALE GENOMIC DNA]</scope>
    <source>
        <strain evidence="1 2">CBS 309.79</strain>
    </source>
</reference>
<evidence type="ECO:0008006" key="3">
    <source>
        <dbReference type="Google" id="ProtNLM"/>
    </source>
</evidence>
<dbReference type="AlphaFoldDB" id="A0A5C3QVQ2"/>
<proteinExistence type="predicted"/>
<accession>A0A5C3QVQ2</accession>
<protein>
    <recommendedName>
        <fullName evidence="3">F-box domain-containing protein</fullName>
    </recommendedName>
</protein>